<feature type="transmembrane region" description="Helical" evidence="7">
    <location>
        <begin position="48"/>
        <end position="71"/>
    </location>
</feature>
<dbReference type="NCBIfam" id="TIGR01102">
    <property type="entry name" value="yscR"/>
    <property type="match status" value="1"/>
</dbReference>
<keyword evidence="5 7" id="KW-1133">Transmembrane helix</keyword>
<dbReference type="InterPro" id="IPR005838">
    <property type="entry name" value="T3SS_IM_P"/>
</dbReference>
<feature type="transmembrane region" description="Helical" evidence="7">
    <location>
        <begin position="191"/>
        <end position="211"/>
    </location>
</feature>
<dbReference type="Proteomes" id="UP001440612">
    <property type="component" value="Chromosome"/>
</dbReference>
<evidence type="ECO:0000256" key="4">
    <source>
        <dbReference type="ARBA" id="ARBA00022692"/>
    </source>
</evidence>
<protein>
    <submittedName>
        <fullName evidence="8">Type III secretion system export apparatus subunit SctR</fullName>
    </submittedName>
</protein>
<evidence type="ECO:0000256" key="7">
    <source>
        <dbReference type="RuleBase" id="RU362070"/>
    </source>
</evidence>
<accession>A0ABZ2V418</accession>
<name>A0ABZ2V418_9RHOB</name>
<evidence type="ECO:0000256" key="6">
    <source>
        <dbReference type="ARBA" id="ARBA00023136"/>
    </source>
</evidence>
<evidence type="ECO:0000256" key="1">
    <source>
        <dbReference type="ARBA" id="ARBA00004651"/>
    </source>
</evidence>
<comment type="subcellular location">
    <subcellularLocation>
        <location evidence="1">Cell membrane</location>
        <topology evidence="1">Multi-pass membrane protein</topology>
    </subcellularLocation>
</comment>
<dbReference type="PANTHER" id="PTHR30587">
    <property type="entry name" value="FLAGELLAR BIOSYNTHETIC PROTEIN FLIP"/>
    <property type="match status" value="1"/>
</dbReference>
<dbReference type="PROSITE" id="PS01060">
    <property type="entry name" value="FLIP_1"/>
    <property type="match status" value="1"/>
</dbReference>
<dbReference type="PANTHER" id="PTHR30587:SF2">
    <property type="entry name" value="SURFACE PRESENTATION OF ANTIGENS PROTEIN SPAP"/>
    <property type="match status" value="1"/>
</dbReference>
<evidence type="ECO:0000256" key="2">
    <source>
        <dbReference type="ARBA" id="ARBA00006257"/>
    </source>
</evidence>
<dbReference type="NCBIfam" id="NF009438">
    <property type="entry name" value="PRK12797.1"/>
    <property type="match status" value="1"/>
</dbReference>
<gene>
    <name evidence="8" type="primary">sctR</name>
    <name evidence="8" type="ORF">AABB29_00525</name>
</gene>
<feature type="transmembrane region" description="Helical" evidence="7">
    <location>
        <begin position="155"/>
        <end position="179"/>
    </location>
</feature>
<proteinExistence type="inferred from homology"/>
<evidence type="ECO:0000256" key="3">
    <source>
        <dbReference type="ARBA" id="ARBA00022475"/>
    </source>
</evidence>
<evidence type="ECO:0000313" key="8">
    <source>
        <dbReference type="EMBL" id="WZC49179.1"/>
    </source>
</evidence>
<dbReference type="PRINTS" id="PR01302">
    <property type="entry name" value="TYPE3IMPPROT"/>
</dbReference>
<dbReference type="RefSeq" id="WP_341367290.1">
    <property type="nucleotide sequence ID" value="NZ_CP150951.2"/>
</dbReference>
<evidence type="ECO:0000256" key="5">
    <source>
        <dbReference type="ARBA" id="ARBA00022989"/>
    </source>
</evidence>
<keyword evidence="3 7" id="KW-1003">Cell membrane</keyword>
<organism evidence="8 9">
    <name type="scientific">Yoonia phaeophyticola</name>
    <dbReference type="NCBI Taxonomy" id="3137369"/>
    <lineage>
        <taxon>Bacteria</taxon>
        <taxon>Pseudomonadati</taxon>
        <taxon>Pseudomonadota</taxon>
        <taxon>Alphaproteobacteria</taxon>
        <taxon>Rhodobacterales</taxon>
        <taxon>Paracoccaceae</taxon>
        <taxon>Yoonia</taxon>
    </lineage>
</organism>
<feature type="transmembrane region" description="Helical" evidence="7">
    <location>
        <begin position="6"/>
        <end position="36"/>
    </location>
</feature>
<keyword evidence="9" id="KW-1185">Reference proteome</keyword>
<dbReference type="InterPro" id="IPR005773">
    <property type="entry name" value="T3SS_YscR-like"/>
</dbReference>
<dbReference type="PROSITE" id="PS01061">
    <property type="entry name" value="FLIP_2"/>
    <property type="match status" value="1"/>
</dbReference>
<evidence type="ECO:0000313" key="9">
    <source>
        <dbReference type="Proteomes" id="UP001440612"/>
    </source>
</evidence>
<dbReference type="Pfam" id="PF00813">
    <property type="entry name" value="FliP"/>
    <property type="match status" value="1"/>
</dbReference>
<dbReference type="EMBL" id="CP150951">
    <property type="protein sequence ID" value="WZC49179.1"/>
    <property type="molecule type" value="Genomic_DNA"/>
</dbReference>
<comment type="similarity">
    <text evidence="2 7">Belongs to the FliP/MopC/SpaP family.</text>
</comment>
<keyword evidence="4 7" id="KW-0812">Transmembrane</keyword>
<keyword evidence="6 7" id="KW-0472">Membrane</keyword>
<reference evidence="9" key="1">
    <citation type="submission" date="2024-04" db="EMBL/GenBank/DDBJ databases">
        <title>Phylogenomic analyses of a clade within the roseobacter group suggest taxonomic reassignments of species of the genera Aestuariivita, Citreicella, Loktanella, Nautella, Pelagibaca, Ruegeria, Thalassobius, Thiobacimonas and Tropicibacter, and the proposal o.</title>
        <authorList>
            <person name="Jeon C.O."/>
        </authorList>
    </citation>
    <scope>NUCLEOTIDE SEQUENCE [LARGE SCALE GENOMIC DNA]</scope>
    <source>
        <strain evidence="9">BS5-3</strain>
    </source>
</reference>
<sequence>MDPLNLILILAGAAIVPFLAVVATSFIKIAVVLMLVRNALGVQQIPPNMAINALAIILTGYIMAPVAVATYDIMIAGNFDFNNVAGFEAAFQAGKEPLVAFLDRHADDLERNFFLSATQDLWPPEMQERVDENSLVVLLPAFTISQLREAFEIGFLLYLPFVAIDLIVSNILLAMGMMMVSPLTISLPFKLFLFVMVDGWSRLILGLVQTYV</sequence>